<dbReference type="EMBL" id="JAHZIJ010000004">
    <property type="protein sequence ID" value="MBW7474709.1"/>
    <property type="molecule type" value="Genomic_DNA"/>
</dbReference>
<dbReference type="Pfam" id="PF07669">
    <property type="entry name" value="Eco57I"/>
    <property type="match status" value="1"/>
</dbReference>
<organism evidence="9 10">
    <name type="scientific">Paenibacillus oenotherae</name>
    <dbReference type="NCBI Taxonomy" id="1435645"/>
    <lineage>
        <taxon>Bacteria</taxon>
        <taxon>Bacillati</taxon>
        <taxon>Bacillota</taxon>
        <taxon>Bacilli</taxon>
        <taxon>Bacillales</taxon>
        <taxon>Paenibacillaceae</taxon>
        <taxon>Paenibacillus</taxon>
    </lineage>
</organism>
<dbReference type="SUPFAM" id="SSF53335">
    <property type="entry name" value="S-adenosyl-L-methionine-dependent methyltransferases"/>
    <property type="match status" value="1"/>
</dbReference>
<evidence type="ECO:0000256" key="1">
    <source>
        <dbReference type="ARBA" id="ARBA00011900"/>
    </source>
</evidence>
<gene>
    <name evidence="9" type="ORF">K0T92_08120</name>
</gene>
<keyword evidence="2 9" id="KW-0489">Methyltransferase</keyword>
<keyword evidence="5" id="KW-0680">Restriction system</keyword>
<evidence type="ECO:0000313" key="9">
    <source>
        <dbReference type="EMBL" id="MBW7474709.1"/>
    </source>
</evidence>
<dbReference type="GO" id="GO:0008168">
    <property type="term" value="F:methyltransferase activity"/>
    <property type="evidence" value="ECO:0007669"/>
    <property type="project" value="UniProtKB-KW"/>
</dbReference>
<protein>
    <recommendedName>
        <fullName evidence="1">site-specific DNA-methyltransferase (adenine-specific)</fullName>
        <ecNumber evidence="1">2.1.1.72</ecNumber>
    </recommendedName>
</protein>
<feature type="domain" description="Type II methyltransferase M.TaqI-like" evidence="8">
    <location>
        <begin position="95"/>
        <end position="193"/>
    </location>
</feature>
<dbReference type="PROSITE" id="PS00092">
    <property type="entry name" value="N6_MTASE"/>
    <property type="match status" value="1"/>
</dbReference>
<evidence type="ECO:0000256" key="2">
    <source>
        <dbReference type="ARBA" id="ARBA00022603"/>
    </source>
</evidence>
<dbReference type="CDD" id="cd02440">
    <property type="entry name" value="AdoMet_MTases"/>
    <property type="match status" value="1"/>
</dbReference>
<evidence type="ECO:0000256" key="6">
    <source>
        <dbReference type="ARBA" id="ARBA00023125"/>
    </source>
</evidence>
<accession>A0ABS7D456</accession>
<proteinExistence type="predicted"/>
<dbReference type="PRINTS" id="PR00507">
    <property type="entry name" value="N12N6MTFRASE"/>
</dbReference>
<dbReference type="InterPro" id="IPR011639">
    <property type="entry name" value="MethylTrfase_TaqI-like_dom"/>
</dbReference>
<keyword evidence="3" id="KW-0808">Transferase</keyword>
<comment type="caution">
    <text evidence="9">The sequence shown here is derived from an EMBL/GenBank/DDBJ whole genome shotgun (WGS) entry which is preliminary data.</text>
</comment>
<name>A0ABS7D456_9BACL</name>
<dbReference type="GO" id="GO:0032259">
    <property type="term" value="P:methylation"/>
    <property type="evidence" value="ECO:0007669"/>
    <property type="project" value="UniProtKB-KW"/>
</dbReference>
<sequence length="512" mass="57688">MPRSAPAATGDQLYRSFYTKSRYITDYMVDRLKPASGHKVLEPSAGDGEFIDALLGAHPGLDITALDMNPEAIACLQSKYASSSNMKIVHTDTLLDSDLDQKAAGNGYYDRIIGNPPYGAWQDYEKRNELKHRYDGFYVKETYSLFLLRCVSLLKMNGRLTFIIPDTFLNLHMHKRLREHLLLHTSMKEILLIPSSFFPGVKFGYANLAILTLEKSTQEIALQNRITIINGLKKVSDIEEITRGNFTAGTANAVVISQRDIYQSKDCAFLFKSHHGIRHFINNTTTTLDDIADCATGFYSGNNRAFLKVAHSSVRNLSGCEVIRPEEINPDYRAAPSLLDGLDSSSSYIPIVKGNVKGYLREDNWFVDWSREAVRHYKTDAKARFQNASFYFQDGVALPMVKSSKVSASLIQRQIFDQSIVGIFPRDKSLLYILLSLMNTAIVNTFIHTINHTANNSANYIKKIPVVIPADSTLETIRQLTKNQLLHWQRAGSADQEIDDELNGIYNSLYKL</sequence>
<reference evidence="9 10" key="1">
    <citation type="submission" date="2021-07" db="EMBL/GenBank/DDBJ databases">
        <title>Paenibacillus radiodurans sp. nov., isolated from the southeastern edge of Tengger Desert.</title>
        <authorList>
            <person name="Zhang G."/>
        </authorList>
    </citation>
    <scope>NUCLEOTIDE SEQUENCE [LARGE SCALE GENOMIC DNA]</scope>
    <source>
        <strain evidence="9 10">DT7-4</strain>
    </source>
</reference>
<evidence type="ECO:0000256" key="7">
    <source>
        <dbReference type="ARBA" id="ARBA00047942"/>
    </source>
</evidence>
<dbReference type="PANTHER" id="PTHR33841:SF6">
    <property type="entry name" value="TYPE II METHYLTRANSFERASE M.HINDII"/>
    <property type="match status" value="1"/>
</dbReference>
<dbReference type="PANTHER" id="PTHR33841">
    <property type="entry name" value="DNA METHYLTRANSFERASE YEEA-RELATED"/>
    <property type="match status" value="1"/>
</dbReference>
<evidence type="ECO:0000313" key="10">
    <source>
        <dbReference type="Proteomes" id="UP000812277"/>
    </source>
</evidence>
<evidence type="ECO:0000256" key="3">
    <source>
        <dbReference type="ARBA" id="ARBA00022679"/>
    </source>
</evidence>
<keyword evidence="10" id="KW-1185">Reference proteome</keyword>
<dbReference type="InterPro" id="IPR029063">
    <property type="entry name" value="SAM-dependent_MTases_sf"/>
</dbReference>
<evidence type="ECO:0000259" key="8">
    <source>
        <dbReference type="Pfam" id="PF07669"/>
    </source>
</evidence>
<comment type="catalytic activity">
    <reaction evidence="7">
        <text>a 2'-deoxyadenosine in DNA + S-adenosyl-L-methionine = an N(6)-methyl-2'-deoxyadenosine in DNA + S-adenosyl-L-homocysteine + H(+)</text>
        <dbReference type="Rhea" id="RHEA:15197"/>
        <dbReference type="Rhea" id="RHEA-COMP:12418"/>
        <dbReference type="Rhea" id="RHEA-COMP:12419"/>
        <dbReference type="ChEBI" id="CHEBI:15378"/>
        <dbReference type="ChEBI" id="CHEBI:57856"/>
        <dbReference type="ChEBI" id="CHEBI:59789"/>
        <dbReference type="ChEBI" id="CHEBI:90615"/>
        <dbReference type="ChEBI" id="CHEBI:90616"/>
        <dbReference type="EC" id="2.1.1.72"/>
    </reaction>
</comment>
<evidence type="ECO:0000256" key="5">
    <source>
        <dbReference type="ARBA" id="ARBA00022747"/>
    </source>
</evidence>
<dbReference type="Proteomes" id="UP000812277">
    <property type="component" value="Unassembled WGS sequence"/>
</dbReference>
<dbReference type="InterPro" id="IPR002052">
    <property type="entry name" value="DNA_methylase_N6_adenine_CS"/>
</dbReference>
<dbReference type="InterPro" id="IPR050953">
    <property type="entry name" value="N4_N6_ade-DNA_methylase"/>
</dbReference>
<evidence type="ECO:0000256" key="4">
    <source>
        <dbReference type="ARBA" id="ARBA00022691"/>
    </source>
</evidence>
<dbReference type="RefSeq" id="WP_219871955.1">
    <property type="nucleotide sequence ID" value="NZ_JAHZIJ010000004.1"/>
</dbReference>
<dbReference type="EC" id="2.1.1.72" evidence="1"/>
<keyword evidence="6" id="KW-0238">DNA-binding</keyword>
<dbReference type="Gene3D" id="3.40.50.150">
    <property type="entry name" value="Vaccinia Virus protein VP39"/>
    <property type="match status" value="1"/>
</dbReference>
<keyword evidence="4" id="KW-0949">S-adenosyl-L-methionine</keyword>